<dbReference type="EMBL" id="JADGKB010000034">
    <property type="protein sequence ID" value="KAJ3257826.1"/>
    <property type="molecule type" value="Genomic_DNA"/>
</dbReference>
<dbReference type="Proteomes" id="UP001210925">
    <property type="component" value="Unassembled WGS sequence"/>
</dbReference>
<comment type="caution">
    <text evidence="1">The sequence shown here is derived from an EMBL/GenBank/DDBJ whole genome shotgun (WGS) entry which is preliminary data.</text>
</comment>
<proteinExistence type="predicted"/>
<name>A0AAD5Y3K8_9FUNG</name>
<evidence type="ECO:0000313" key="1">
    <source>
        <dbReference type="EMBL" id="KAJ3257826.1"/>
    </source>
</evidence>
<protein>
    <submittedName>
        <fullName evidence="1">Uncharacterized protein</fullName>
    </submittedName>
</protein>
<sequence>MQSEIANQICSILNTSLSDDLFTKAFNLNLIETQLQLKSNELQKLLERIQNEHYKITKELEILEPKPKEKRDVDLLKEKKLQYMDRIRDQELPDVDLLEKKRLLVIRLYNEYREKQNRYQALINLPPDINLAKMKLEILRKQVVPLINVE</sequence>
<organism evidence="1 2">
    <name type="scientific">Boothiomyces macroporosus</name>
    <dbReference type="NCBI Taxonomy" id="261099"/>
    <lineage>
        <taxon>Eukaryota</taxon>
        <taxon>Fungi</taxon>
        <taxon>Fungi incertae sedis</taxon>
        <taxon>Chytridiomycota</taxon>
        <taxon>Chytridiomycota incertae sedis</taxon>
        <taxon>Chytridiomycetes</taxon>
        <taxon>Rhizophydiales</taxon>
        <taxon>Terramycetaceae</taxon>
        <taxon>Boothiomyces</taxon>
    </lineage>
</organism>
<accession>A0AAD5Y3K8</accession>
<keyword evidence="2" id="KW-1185">Reference proteome</keyword>
<reference evidence="1" key="1">
    <citation type="submission" date="2020-05" db="EMBL/GenBank/DDBJ databases">
        <title>Phylogenomic resolution of chytrid fungi.</title>
        <authorList>
            <person name="Stajich J.E."/>
            <person name="Amses K."/>
            <person name="Simmons R."/>
            <person name="Seto K."/>
            <person name="Myers J."/>
            <person name="Bonds A."/>
            <person name="Quandt C.A."/>
            <person name="Barry K."/>
            <person name="Liu P."/>
            <person name="Grigoriev I."/>
            <person name="Longcore J.E."/>
            <person name="James T.Y."/>
        </authorList>
    </citation>
    <scope>NUCLEOTIDE SEQUENCE</scope>
    <source>
        <strain evidence="1">PLAUS21</strain>
    </source>
</reference>
<evidence type="ECO:0000313" key="2">
    <source>
        <dbReference type="Proteomes" id="UP001210925"/>
    </source>
</evidence>
<gene>
    <name evidence="1" type="ORF">HK103_004294</name>
</gene>
<dbReference type="AlphaFoldDB" id="A0AAD5Y3K8"/>